<keyword evidence="5 7" id="KW-1133">Transmembrane helix</keyword>
<feature type="transmembrane region" description="Helical" evidence="7">
    <location>
        <begin position="299"/>
        <end position="318"/>
    </location>
</feature>
<evidence type="ECO:0000256" key="7">
    <source>
        <dbReference type="SAM" id="Phobius"/>
    </source>
</evidence>
<feature type="transmembrane region" description="Helical" evidence="7">
    <location>
        <begin position="193"/>
        <end position="213"/>
    </location>
</feature>
<evidence type="ECO:0000256" key="1">
    <source>
        <dbReference type="ARBA" id="ARBA00004508"/>
    </source>
</evidence>
<dbReference type="Proteomes" id="UP001141806">
    <property type="component" value="Unassembled WGS sequence"/>
</dbReference>
<protein>
    <submittedName>
        <fullName evidence="8">Uncharacterized protein</fullName>
    </submittedName>
</protein>
<feature type="transmembrane region" description="Helical" evidence="7">
    <location>
        <begin position="225"/>
        <end position="247"/>
    </location>
</feature>
<dbReference type="InterPro" id="IPR000537">
    <property type="entry name" value="UbiA_prenyltransferase"/>
</dbReference>
<evidence type="ECO:0000256" key="4">
    <source>
        <dbReference type="ARBA" id="ARBA00022692"/>
    </source>
</evidence>
<keyword evidence="6 7" id="KW-0472">Membrane</keyword>
<organism evidence="8 9">
    <name type="scientific">Protea cynaroides</name>
    <dbReference type="NCBI Taxonomy" id="273540"/>
    <lineage>
        <taxon>Eukaryota</taxon>
        <taxon>Viridiplantae</taxon>
        <taxon>Streptophyta</taxon>
        <taxon>Embryophyta</taxon>
        <taxon>Tracheophyta</taxon>
        <taxon>Spermatophyta</taxon>
        <taxon>Magnoliopsida</taxon>
        <taxon>Proteales</taxon>
        <taxon>Proteaceae</taxon>
        <taxon>Protea</taxon>
    </lineage>
</organism>
<name>A0A9Q0KD97_9MAGN</name>
<sequence>MMQENGEIPILCYFARLFQAKLSTLFTKNFIYALADDEKSVEKLQYEQDGGLSKAVDTFVLFTRPYASFGSIVGIISASLLSVEAIGDLSPGFFMGVLQAAVAAMLMKTFVSGINHLYDVEIDKINKQHFPLASGAYSTKTAWAITSAAALLSFGIGFISQSPALLCGLLTVFVFGSVYSVDLPFLRWKRNPILAAVSIMFIDSLSVYIPSFIHAQRYLLGRSIMITKSVVLTTVIMCVHSIAIFIIKDIPDTEGDKENGIQTFSTDHGREKAFFLGISVLLIEYGIAIIVGGSSASTLFSKFATVAGHCLLALALWFHSRSVDIMNNSAAYSFYMFIWKLFYVGNVVMLFYR</sequence>
<evidence type="ECO:0000256" key="5">
    <source>
        <dbReference type="ARBA" id="ARBA00022989"/>
    </source>
</evidence>
<comment type="similarity">
    <text evidence="2">Belongs to the UbiA prenyltransferase family.</text>
</comment>
<dbReference type="EMBL" id="JAMYWD010000006">
    <property type="protein sequence ID" value="KAJ4968345.1"/>
    <property type="molecule type" value="Genomic_DNA"/>
</dbReference>
<evidence type="ECO:0000256" key="2">
    <source>
        <dbReference type="ARBA" id="ARBA00005985"/>
    </source>
</evidence>
<dbReference type="PANTHER" id="PTHR43009">
    <property type="entry name" value="HOMOGENTISATE SOLANESYLTRANSFERASE, CHLOROPLASTIC"/>
    <property type="match status" value="1"/>
</dbReference>
<gene>
    <name evidence="8" type="ORF">NE237_015046</name>
</gene>
<dbReference type="GO" id="GO:0016020">
    <property type="term" value="C:membrane"/>
    <property type="evidence" value="ECO:0007669"/>
    <property type="project" value="UniProtKB-SubCell"/>
</dbReference>
<feature type="transmembrane region" description="Helical" evidence="7">
    <location>
        <begin position="330"/>
        <end position="352"/>
    </location>
</feature>
<evidence type="ECO:0000313" key="9">
    <source>
        <dbReference type="Proteomes" id="UP001141806"/>
    </source>
</evidence>
<dbReference type="Pfam" id="PF01040">
    <property type="entry name" value="UbiA"/>
    <property type="match status" value="1"/>
</dbReference>
<evidence type="ECO:0000256" key="3">
    <source>
        <dbReference type="ARBA" id="ARBA00022679"/>
    </source>
</evidence>
<dbReference type="InterPro" id="IPR044878">
    <property type="entry name" value="UbiA_sf"/>
</dbReference>
<evidence type="ECO:0000256" key="6">
    <source>
        <dbReference type="ARBA" id="ARBA00023136"/>
    </source>
</evidence>
<keyword evidence="9" id="KW-1185">Reference proteome</keyword>
<comment type="caution">
    <text evidence="8">The sequence shown here is derived from an EMBL/GenBank/DDBJ whole genome shotgun (WGS) entry which is preliminary data.</text>
</comment>
<comment type="subcellular location">
    <subcellularLocation>
        <location evidence="1">Plastid</location>
        <location evidence="1">Chloroplast membrane</location>
        <topology evidence="1">Multi-pass membrane protein</topology>
    </subcellularLocation>
</comment>
<dbReference type="OrthoDB" id="1502398at2759"/>
<reference evidence="8" key="1">
    <citation type="journal article" date="2023" name="Plant J.">
        <title>The genome of the king protea, Protea cynaroides.</title>
        <authorList>
            <person name="Chang J."/>
            <person name="Duong T.A."/>
            <person name="Schoeman C."/>
            <person name="Ma X."/>
            <person name="Roodt D."/>
            <person name="Barker N."/>
            <person name="Li Z."/>
            <person name="Van de Peer Y."/>
            <person name="Mizrachi E."/>
        </authorList>
    </citation>
    <scope>NUCLEOTIDE SEQUENCE</scope>
    <source>
        <tissue evidence="8">Young leaves</tissue>
    </source>
</reference>
<feature type="transmembrane region" description="Helical" evidence="7">
    <location>
        <begin position="273"/>
        <end position="292"/>
    </location>
</feature>
<dbReference type="GO" id="GO:0016765">
    <property type="term" value="F:transferase activity, transferring alkyl or aryl (other than methyl) groups"/>
    <property type="evidence" value="ECO:0007669"/>
    <property type="project" value="InterPro"/>
</dbReference>
<dbReference type="PANTHER" id="PTHR43009:SF7">
    <property type="entry name" value="HOMOGENTISATE GERANYLGERANYLTRANSFERASE, CHLOROPLASTIC"/>
    <property type="match status" value="1"/>
</dbReference>
<dbReference type="AlphaFoldDB" id="A0A9Q0KD97"/>
<proteinExistence type="inferred from homology"/>
<feature type="transmembrane region" description="Helical" evidence="7">
    <location>
        <begin position="66"/>
        <end position="86"/>
    </location>
</feature>
<evidence type="ECO:0000313" key="8">
    <source>
        <dbReference type="EMBL" id="KAJ4968345.1"/>
    </source>
</evidence>
<feature type="transmembrane region" description="Helical" evidence="7">
    <location>
        <begin position="93"/>
        <end position="111"/>
    </location>
</feature>
<keyword evidence="3" id="KW-0808">Transferase</keyword>
<accession>A0A9Q0KD97</accession>
<keyword evidence="4 7" id="KW-0812">Transmembrane</keyword>
<dbReference type="Gene3D" id="1.10.357.140">
    <property type="entry name" value="UbiA prenyltransferase"/>
    <property type="match status" value="1"/>
</dbReference>